<dbReference type="Gene3D" id="2.60.200.30">
    <property type="entry name" value="Probable inorganic polyphosphate/atp-NAD kinase, domain 2"/>
    <property type="match status" value="1"/>
</dbReference>
<name>A0AAD3CXQ1_9STRA</name>
<evidence type="ECO:0000256" key="6">
    <source>
        <dbReference type="ARBA" id="ARBA00022857"/>
    </source>
</evidence>
<comment type="similarity">
    <text evidence="1">Belongs to the NAD kinase family.</text>
</comment>
<evidence type="ECO:0000313" key="10">
    <source>
        <dbReference type="Proteomes" id="UP001054902"/>
    </source>
</evidence>
<keyword evidence="3" id="KW-0547">Nucleotide-binding</keyword>
<dbReference type="GO" id="GO:0005524">
    <property type="term" value="F:ATP binding"/>
    <property type="evidence" value="ECO:0007669"/>
    <property type="project" value="UniProtKB-KW"/>
</dbReference>
<evidence type="ECO:0000313" key="9">
    <source>
        <dbReference type="EMBL" id="GFH53953.1"/>
    </source>
</evidence>
<dbReference type="Pfam" id="PF01513">
    <property type="entry name" value="NAD_kinase"/>
    <property type="match status" value="1"/>
</dbReference>
<protein>
    <submittedName>
        <fullName evidence="9">NAD+ kinase</fullName>
    </submittedName>
</protein>
<evidence type="ECO:0000256" key="4">
    <source>
        <dbReference type="ARBA" id="ARBA00022777"/>
    </source>
</evidence>
<evidence type="ECO:0000256" key="7">
    <source>
        <dbReference type="ARBA" id="ARBA00023027"/>
    </source>
</evidence>
<dbReference type="FunFam" id="2.60.200.30:FF:000009">
    <property type="entry name" value="Poly(P)/ATP NAD kinase"/>
    <property type="match status" value="1"/>
</dbReference>
<gene>
    <name evidence="9" type="ORF">CTEN210_10429</name>
</gene>
<dbReference type="GO" id="GO:0006741">
    <property type="term" value="P:NADP+ biosynthetic process"/>
    <property type="evidence" value="ECO:0007669"/>
    <property type="project" value="InterPro"/>
</dbReference>
<dbReference type="InterPro" id="IPR017438">
    <property type="entry name" value="ATP-NAD_kinase_N"/>
</dbReference>
<dbReference type="HAMAP" id="MF_00361">
    <property type="entry name" value="NAD_kinase"/>
    <property type="match status" value="1"/>
</dbReference>
<keyword evidence="2" id="KW-0808">Transferase</keyword>
<keyword evidence="5" id="KW-0067">ATP-binding</keyword>
<dbReference type="InterPro" id="IPR002504">
    <property type="entry name" value="NADK"/>
</dbReference>
<dbReference type="GO" id="GO:0003951">
    <property type="term" value="F:NAD+ kinase activity"/>
    <property type="evidence" value="ECO:0007669"/>
    <property type="project" value="InterPro"/>
</dbReference>
<dbReference type="Proteomes" id="UP001054902">
    <property type="component" value="Unassembled WGS sequence"/>
</dbReference>
<evidence type="ECO:0000256" key="8">
    <source>
        <dbReference type="SAM" id="MobiDB-lite"/>
    </source>
</evidence>
<proteinExistence type="inferred from homology"/>
<feature type="region of interest" description="Disordered" evidence="8">
    <location>
        <begin position="245"/>
        <end position="286"/>
    </location>
</feature>
<evidence type="ECO:0000256" key="5">
    <source>
        <dbReference type="ARBA" id="ARBA00022840"/>
    </source>
</evidence>
<dbReference type="SUPFAM" id="SSF111331">
    <property type="entry name" value="NAD kinase/diacylglycerol kinase-like"/>
    <property type="match status" value="2"/>
</dbReference>
<evidence type="ECO:0000256" key="1">
    <source>
        <dbReference type="ARBA" id="ARBA00010995"/>
    </source>
</evidence>
<accession>A0AAD3CXQ1</accession>
<dbReference type="InterPro" id="IPR016064">
    <property type="entry name" value="NAD/diacylglycerol_kinase_sf"/>
</dbReference>
<feature type="region of interest" description="Disordered" evidence="8">
    <location>
        <begin position="1"/>
        <end position="40"/>
    </location>
</feature>
<evidence type="ECO:0000256" key="3">
    <source>
        <dbReference type="ARBA" id="ARBA00022741"/>
    </source>
</evidence>
<dbReference type="Gene3D" id="3.40.50.10330">
    <property type="entry name" value="Probable inorganic polyphosphate/atp-NAD kinase, domain 1"/>
    <property type="match status" value="2"/>
</dbReference>
<dbReference type="PANTHER" id="PTHR20275:SF0">
    <property type="entry name" value="NAD KINASE"/>
    <property type="match status" value="1"/>
</dbReference>
<dbReference type="InterPro" id="IPR017437">
    <property type="entry name" value="ATP-NAD_kinase_PpnK-typ_C"/>
</dbReference>
<comment type="caution">
    <text evidence="9">The sequence shown here is derived from an EMBL/GenBank/DDBJ whole genome shotgun (WGS) entry which is preliminary data.</text>
</comment>
<dbReference type="GO" id="GO:0019674">
    <property type="term" value="P:NAD+ metabolic process"/>
    <property type="evidence" value="ECO:0007669"/>
    <property type="project" value="InterPro"/>
</dbReference>
<dbReference type="PANTHER" id="PTHR20275">
    <property type="entry name" value="NAD KINASE"/>
    <property type="match status" value="1"/>
</dbReference>
<organism evidence="9 10">
    <name type="scientific">Chaetoceros tenuissimus</name>
    <dbReference type="NCBI Taxonomy" id="426638"/>
    <lineage>
        <taxon>Eukaryota</taxon>
        <taxon>Sar</taxon>
        <taxon>Stramenopiles</taxon>
        <taxon>Ochrophyta</taxon>
        <taxon>Bacillariophyta</taxon>
        <taxon>Coscinodiscophyceae</taxon>
        <taxon>Chaetocerotophycidae</taxon>
        <taxon>Chaetocerotales</taxon>
        <taxon>Chaetocerotaceae</taxon>
        <taxon>Chaetoceros</taxon>
    </lineage>
</organism>
<evidence type="ECO:0000256" key="2">
    <source>
        <dbReference type="ARBA" id="ARBA00022679"/>
    </source>
</evidence>
<keyword evidence="4 9" id="KW-0418">Kinase</keyword>
<keyword evidence="7" id="KW-0520">NAD</keyword>
<keyword evidence="6" id="KW-0521">NADP</keyword>
<sequence length="478" mass="52933">MRNGAVYSEEKTSTQQQEVESVEEDTLSKGKLMPSPSERRKMDLSWCAPDTCMTGELREQVVGQHNNILFNHPATGQVTYQWADSDNLPTPKVLILVKQNDDDLLRTAADVVKDLISFDDIKILVTPEVSAKFSHYYDVDNQKILLFDPKPVPGFGGNHLPSDSLQYASYEDLNEVENIDHENEDGPDLICTLGGDGLLMYASNLFAGPCPPILCISAGSLGFLTPFSRCEMVDAIRISLGLPAKEEKSDNRENEKAWLEEPSLKLPGQGPDVQGRDEQNSLGKEGSTKVKFGANNLICLSMRMRLDCRVFNKEGVVRARFNVLNEVVIDRGSSPYLAALECFCDDVHLTTVQADGVIFSTPTGSTAYSMAAGGSVVHPAVPCILVTPICPHVLSFRSMVFPDHVVLRCYVPDDARSDAAVAFDGKHRRELHRGDSVQIQMSAYPVPTINRRDHSSDWLSSLKRNFNFNTRARQLPLN</sequence>
<reference evidence="9 10" key="1">
    <citation type="journal article" date="2021" name="Sci. Rep.">
        <title>The genome of the diatom Chaetoceros tenuissimus carries an ancient integrated fragment of an extant virus.</title>
        <authorList>
            <person name="Hongo Y."/>
            <person name="Kimura K."/>
            <person name="Takaki Y."/>
            <person name="Yoshida Y."/>
            <person name="Baba S."/>
            <person name="Kobayashi G."/>
            <person name="Nagasaki K."/>
            <person name="Hano T."/>
            <person name="Tomaru Y."/>
        </authorList>
    </citation>
    <scope>NUCLEOTIDE SEQUENCE [LARGE SCALE GENOMIC DNA]</scope>
    <source>
        <strain evidence="9 10">NIES-3715</strain>
    </source>
</reference>
<dbReference type="AlphaFoldDB" id="A0AAD3CXQ1"/>
<dbReference type="Pfam" id="PF20143">
    <property type="entry name" value="NAD_kinase_C"/>
    <property type="match status" value="1"/>
</dbReference>
<keyword evidence="10" id="KW-1185">Reference proteome</keyword>
<dbReference type="EMBL" id="BLLK01000047">
    <property type="protein sequence ID" value="GFH53953.1"/>
    <property type="molecule type" value="Genomic_DNA"/>
</dbReference>
<feature type="compositionally biased region" description="Basic and acidic residues" evidence="8">
    <location>
        <begin position="245"/>
        <end position="263"/>
    </location>
</feature>